<dbReference type="Pfam" id="PF02720">
    <property type="entry name" value="DUF222"/>
    <property type="match status" value="1"/>
</dbReference>
<keyword evidence="4" id="KW-1185">Reference proteome</keyword>
<proteinExistence type="predicted"/>
<feature type="compositionally biased region" description="Low complexity" evidence="1">
    <location>
        <begin position="392"/>
        <end position="407"/>
    </location>
</feature>
<gene>
    <name evidence="3" type="ORF">SAMN05216184_101265</name>
</gene>
<dbReference type="RefSeq" id="WP_110850783.1">
    <property type="nucleotide sequence ID" value="NZ_QKLZ01000001.1"/>
</dbReference>
<feature type="region of interest" description="Disordered" evidence="1">
    <location>
        <begin position="702"/>
        <end position="738"/>
    </location>
</feature>
<evidence type="ECO:0000259" key="2">
    <source>
        <dbReference type="Pfam" id="PF02720"/>
    </source>
</evidence>
<sequence length="738" mass="76727">MNLEGDGTQPERSADVAKGAGDVRPEDATADRLEEMLPGRWPTVPKPIDQAPALARDASGPSEGTPEPAQDTSATAPFGPVDSPAWPRDLLAELIPQDGALGDYLAPLPPGPVLGIVLAAIDPADVDDYSLVELTAAHKRMEAYAAAQAVRSAAVLAERPALNPEWPGTQRGRTRGECLAGHELAMRLKISKVAGTRMAATGRALGGLLEATGEALERGLIDYPRAQAIVTRLDGLPPEVALAAQWEVIDTAPGRTLRQLTDDLEKAVISVDPDEADARHRAARQKRTVYHPRALPDGMASMTALLPAADAIALDITLDSAARAAKHAGDGRTMDQLRADSLSLMAHGALISGFIGVPAEAQVAPSLDPTAGQSADGEATDGAASAVGAYEGPALPTGAPTAGADAEPTPPTGDPGPAREGAAVPVDEPASGSEERALPTSGTEAEPPVQAPPAKKRARPAKGTQVPYGAAPPVPGQRLPQRRMPAVRLGTVGGLPVEVRLDVPLAVGLPDLNVPPRNALERDPEPVAVLEGYGPIAPEVARALAAGGQWRRIVSDPVTGQVLDVGRTRYAPPAAMADLVRERDKTCIEPGCSTPAHKCQLDHIHEWQDGGETSVWNLGPQCDRTHAVKSQGGFTVARASDGTYAWTTMTGHGYLRRTDGTVITMPRRTAAGLRAVGKEIRRSGKSVPVEVVDTVLAEVAAGSSASGGWTPPPLPQRSFPVGADDPGPAWDADDEPPF</sequence>
<dbReference type="AlphaFoldDB" id="A0A2Y8ZW89"/>
<accession>A0A2Y8ZW89</accession>
<evidence type="ECO:0000313" key="3">
    <source>
        <dbReference type="EMBL" id="SSA36601.1"/>
    </source>
</evidence>
<dbReference type="EMBL" id="UETB01000001">
    <property type="protein sequence ID" value="SSA36601.1"/>
    <property type="molecule type" value="Genomic_DNA"/>
</dbReference>
<feature type="region of interest" description="Disordered" evidence="1">
    <location>
        <begin position="389"/>
        <end position="479"/>
    </location>
</feature>
<reference evidence="3 4" key="1">
    <citation type="submission" date="2016-10" db="EMBL/GenBank/DDBJ databases">
        <authorList>
            <person name="Cai Z."/>
        </authorList>
    </citation>
    <scope>NUCLEOTIDE SEQUENCE [LARGE SCALE GENOMIC DNA]</scope>
    <source>
        <strain evidence="3 4">CGMCC 1.10826</strain>
    </source>
</reference>
<organism evidence="3 4">
    <name type="scientific">Georgenia satyanarayanai</name>
    <dbReference type="NCBI Taxonomy" id="860221"/>
    <lineage>
        <taxon>Bacteria</taxon>
        <taxon>Bacillati</taxon>
        <taxon>Actinomycetota</taxon>
        <taxon>Actinomycetes</taxon>
        <taxon>Micrococcales</taxon>
        <taxon>Bogoriellaceae</taxon>
        <taxon>Georgenia</taxon>
    </lineage>
</organism>
<name>A0A2Y8ZW89_9MICO</name>
<dbReference type="Gene3D" id="1.10.30.50">
    <property type="match status" value="1"/>
</dbReference>
<dbReference type="Proteomes" id="UP000250222">
    <property type="component" value="Unassembled WGS sequence"/>
</dbReference>
<dbReference type="CDD" id="cd00085">
    <property type="entry name" value="HNHc"/>
    <property type="match status" value="1"/>
</dbReference>
<feature type="compositionally biased region" description="Basic and acidic residues" evidence="1">
    <location>
        <begin position="21"/>
        <end position="37"/>
    </location>
</feature>
<feature type="region of interest" description="Disordered" evidence="1">
    <location>
        <begin position="1"/>
        <end position="78"/>
    </location>
</feature>
<protein>
    <recommendedName>
        <fullName evidence="2">DUF222 domain-containing protein</fullName>
    </recommendedName>
</protein>
<feature type="domain" description="DUF222" evidence="2">
    <location>
        <begin position="138"/>
        <end position="362"/>
    </location>
</feature>
<dbReference type="InterPro" id="IPR003870">
    <property type="entry name" value="DUF222"/>
</dbReference>
<dbReference type="InterPro" id="IPR003615">
    <property type="entry name" value="HNH_nuc"/>
</dbReference>
<evidence type="ECO:0000313" key="4">
    <source>
        <dbReference type="Proteomes" id="UP000250222"/>
    </source>
</evidence>
<dbReference type="OrthoDB" id="5140334at2"/>
<evidence type="ECO:0000256" key="1">
    <source>
        <dbReference type="SAM" id="MobiDB-lite"/>
    </source>
</evidence>
<feature type="compositionally biased region" description="Low complexity" evidence="1">
    <location>
        <begin position="720"/>
        <end position="730"/>
    </location>
</feature>